<dbReference type="RefSeq" id="WP_147251679.1">
    <property type="nucleotide sequence ID" value="NZ_JACCEU010000041.1"/>
</dbReference>
<evidence type="ECO:0000256" key="5">
    <source>
        <dbReference type="ARBA" id="ARBA00023136"/>
    </source>
</evidence>
<dbReference type="AlphaFoldDB" id="A0A366GXU5"/>
<keyword evidence="4 6" id="KW-1133">Transmembrane helix</keyword>
<evidence type="ECO:0000256" key="2">
    <source>
        <dbReference type="ARBA" id="ARBA00007362"/>
    </source>
</evidence>
<dbReference type="PANTHER" id="PTHR32322:SF2">
    <property type="entry name" value="EAMA DOMAIN-CONTAINING PROTEIN"/>
    <property type="match status" value="1"/>
</dbReference>
<dbReference type="Proteomes" id="UP000253628">
    <property type="component" value="Unassembled WGS sequence"/>
</dbReference>
<comment type="similarity">
    <text evidence="2">Belongs to the EamA transporter family.</text>
</comment>
<evidence type="ECO:0000256" key="6">
    <source>
        <dbReference type="SAM" id="Phobius"/>
    </source>
</evidence>
<feature type="transmembrane region" description="Helical" evidence="6">
    <location>
        <begin position="151"/>
        <end position="169"/>
    </location>
</feature>
<name>A0A366GXU5_9BURK</name>
<keyword evidence="5 6" id="KW-0472">Membrane</keyword>
<evidence type="ECO:0000259" key="7">
    <source>
        <dbReference type="Pfam" id="PF00892"/>
    </source>
</evidence>
<comment type="caution">
    <text evidence="8">The sequence shown here is derived from an EMBL/GenBank/DDBJ whole genome shotgun (WGS) entry which is preliminary data.</text>
</comment>
<evidence type="ECO:0000256" key="3">
    <source>
        <dbReference type="ARBA" id="ARBA00022692"/>
    </source>
</evidence>
<feature type="domain" description="EamA" evidence="7">
    <location>
        <begin position="34"/>
        <end position="167"/>
    </location>
</feature>
<reference evidence="8 9" key="1">
    <citation type="submission" date="2018-06" db="EMBL/GenBank/DDBJ databases">
        <title>Genomic Encyclopedia of Type Strains, Phase IV (KMG-IV): sequencing the most valuable type-strain genomes for metagenomic binning, comparative biology and taxonomic classification.</title>
        <authorList>
            <person name="Goeker M."/>
        </authorList>
    </citation>
    <scope>NUCLEOTIDE SEQUENCE [LARGE SCALE GENOMIC DNA]</scope>
    <source>
        <strain evidence="8 9">DSM 25520</strain>
    </source>
</reference>
<feature type="transmembrane region" description="Helical" evidence="6">
    <location>
        <begin position="95"/>
        <end position="117"/>
    </location>
</feature>
<keyword evidence="3 6" id="KW-0812">Transmembrane</keyword>
<evidence type="ECO:0000256" key="4">
    <source>
        <dbReference type="ARBA" id="ARBA00022989"/>
    </source>
</evidence>
<dbReference type="InterPro" id="IPR037185">
    <property type="entry name" value="EmrE-like"/>
</dbReference>
<dbReference type="InterPro" id="IPR000620">
    <property type="entry name" value="EamA_dom"/>
</dbReference>
<feature type="transmembrane region" description="Helical" evidence="6">
    <location>
        <begin position="124"/>
        <end position="145"/>
    </location>
</feature>
<evidence type="ECO:0000313" key="8">
    <source>
        <dbReference type="EMBL" id="RBP32429.1"/>
    </source>
</evidence>
<comment type="subcellular location">
    <subcellularLocation>
        <location evidence="1">Membrane</location>
        <topology evidence="1">Multi-pass membrane protein</topology>
    </subcellularLocation>
</comment>
<evidence type="ECO:0000256" key="1">
    <source>
        <dbReference type="ARBA" id="ARBA00004141"/>
    </source>
</evidence>
<dbReference type="OrthoDB" id="5298131at2"/>
<dbReference type="GO" id="GO:0016020">
    <property type="term" value="C:membrane"/>
    <property type="evidence" value="ECO:0007669"/>
    <property type="project" value="UniProtKB-SubCell"/>
</dbReference>
<evidence type="ECO:0000313" key="9">
    <source>
        <dbReference type="Proteomes" id="UP000253628"/>
    </source>
</evidence>
<dbReference type="EMBL" id="QNRQ01000046">
    <property type="protein sequence ID" value="RBP32429.1"/>
    <property type="molecule type" value="Genomic_DNA"/>
</dbReference>
<accession>A0A366GXU5</accession>
<keyword evidence="9" id="KW-1185">Reference proteome</keyword>
<feature type="transmembrane region" description="Helical" evidence="6">
    <location>
        <begin position="31"/>
        <end position="52"/>
    </location>
</feature>
<protein>
    <submittedName>
        <fullName evidence="8">EamA-like transporter family protein</fullName>
    </submittedName>
</protein>
<proteinExistence type="inferred from homology"/>
<gene>
    <name evidence="8" type="ORF">DFR37_1462</name>
</gene>
<feature type="transmembrane region" description="Helical" evidence="6">
    <location>
        <begin position="64"/>
        <end position="83"/>
    </location>
</feature>
<dbReference type="PANTHER" id="PTHR32322">
    <property type="entry name" value="INNER MEMBRANE TRANSPORTER"/>
    <property type="match status" value="1"/>
</dbReference>
<feature type="non-terminal residue" evidence="8">
    <location>
        <position position="1"/>
    </location>
</feature>
<dbReference type="Pfam" id="PF00892">
    <property type="entry name" value="EamA"/>
    <property type="match status" value="1"/>
</dbReference>
<sequence>SKSQWIGALLGLMGVVAMLNPLDWRAQGMNMLYANMMLIGAAICWAICILHLRYSRAVSSAYHLAPWQMLVALVPLLIFSYVFVGPYSGDGSAELWLVLLYTGPLATAFCFCAVIAANRWMNSATISIAMLGVPVVGLLTSIVVLGEQLTLPLTLGVIAILAGILLICLPKTKKAPT</sequence>
<organism evidence="8 9">
    <name type="scientific">Eoetvoesiella caeni</name>
    <dbReference type="NCBI Taxonomy" id="645616"/>
    <lineage>
        <taxon>Bacteria</taxon>
        <taxon>Pseudomonadati</taxon>
        <taxon>Pseudomonadota</taxon>
        <taxon>Betaproteobacteria</taxon>
        <taxon>Burkholderiales</taxon>
        <taxon>Alcaligenaceae</taxon>
        <taxon>Eoetvoesiella</taxon>
    </lineage>
</organism>
<dbReference type="SUPFAM" id="SSF103481">
    <property type="entry name" value="Multidrug resistance efflux transporter EmrE"/>
    <property type="match status" value="1"/>
</dbReference>
<dbReference type="InterPro" id="IPR050638">
    <property type="entry name" value="AA-Vitamin_Transporters"/>
</dbReference>